<evidence type="ECO:0000256" key="1">
    <source>
        <dbReference type="SAM" id="MobiDB-lite"/>
    </source>
</evidence>
<keyword evidence="5" id="KW-1185">Reference proteome</keyword>
<dbReference type="AlphaFoldDB" id="A0A7S4E889"/>
<dbReference type="EMBL" id="CAKKNE010000006">
    <property type="protein sequence ID" value="CAH0378740.1"/>
    <property type="molecule type" value="Genomic_DNA"/>
</dbReference>
<feature type="domain" description="DUF3668" evidence="2">
    <location>
        <begin position="169"/>
        <end position="280"/>
    </location>
</feature>
<feature type="region of interest" description="Disordered" evidence="1">
    <location>
        <begin position="936"/>
        <end position="976"/>
    </location>
</feature>
<feature type="compositionally biased region" description="Acidic residues" evidence="1">
    <location>
        <begin position="593"/>
        <end position="611"/>
    </location>
</feature>
<dbReference type="GO" id="GO:0005815">
    <property type="term" value="C:microtubule organizing center"/>
    <property type="evidence" value="ECO:0007669"/>
    <property type="project" value="TreeGrafter"/>
</dbReference>
<gene>
    <name evidence="3" type="ORF">PCAL00307_LOCUS11897</name>
    <name evidence="4" type="ORF">PECAL_6P03360</name>
</gene>
<organism evidence="3">
    <name type="scientific">Pelagomonas calceolata</name>
    <dbReference type="NCBI Taxonomy" id="35677"/>
    <lineage>
        <taxon>Eukaryota</taxon>
        <taxon>Sar</taxon>
        <taxon>Stramenopiles</taxon>
        <taxon>Ochrophyta</taxon>
        <taxon>Pelagophyceae</taxon>
        <taxon>Pelagomonadales</taxon>
        <taxon>Pelagomonadaceae</taxon>
        <taxon>Pelagomonas</taxon>
    </lineage>
</organism>
<evidence type="ECO:0000313" key="4">
    <source>
        <dbReference type="EMBL" id="CAH0378740.1"/>
    </source>
</evidence>
<reference evidence="4" key="2">
    <citation type="submission" date="2021-11" db="EMBL/GenBank/DDBJ databases">
        <authorList>
            <consortium name="Genoscope - CEA"/>
            <person name="William W."/>
        </authorList>
    </citation>
    <scope>NUCLEOTIDE SEQUENCE</scope>
</reference>
<feature type="compositionally biased region" description="Pro residues" evidence="1">
    <location>
        <begin position="365"/>
        <end position="374"/>
    </location>
</feature>
<accession>A0A7S4E889</accession>
<proteinExistence type="predicted"/>
<dbReference type="OrthoDB" id="332250at2759"/>
<feature type="compositionally biased region" description="Basic residues" evidence="1">
    <location>
        <begin position="637"/>
        <end position="647"/>
    </location>
</feature>
<feature type="region of interest" description="Disordered" evidence="1">
    <location>
        <begin position="581"/>
        <end position="686"/>
    </location>
</feature>
<dbReference type="Proteomes" id="UP000789595">
    <property type="component" value="Unassembled WGS sequence"/>
</dbReference>
<reference evidence="3" key="1">
    <citation type="submission" date="2021-01" db="EMBL/GenBank/DDBJ databases">
        <authorList>
            <person name="Corre E."/>
            <person name="Pelletier E."/>
            <person name="Niang G."/>
            <person name="Scheremetjew M."/>
            <person name="Finn R."/>
            <person name="Kale V."/>
            <person name="Holt S."/>
            <person name="Cochrane G."/>
            <person name="Meng A."/>
            <person name="Brown T."/>
            <person name="Cohen L."/>
        </authorList>
    </citation>
    <scope>NUCLEOTIDE SEQUENCE</scope>
    <source>
        <strain evidence="3">CCMP1756</strain>
    </source>
</reference>
<feature type="region of interest" description="Disordered" evidence="1">
    <location>
        <begin position="356"/>
        <end position="430"/>
    </location>
</feature>
<evidence type="ECO:0000313" key="5">
    <source>
        <dbReference type="Proteomes" id="UP000789595"/>
    </source>
</evidence>
<dbReference type="GO" id="GO:0010564">
    <property type="term" value="P:regulation of cell cycle process"/>
    <property type="evidence" value="ECO:0007669"/>
    <property type="project" value="TreeGrafter"/>
</dbReference>
<name>A0A7S4E889_9STRA</name>
<dbReference type="PANTHER" id="PTHR21574">
    <property type="entry name" value="CENTROSOMAL PROTEIN OF 120 KDA"/>
    <property type="match status" value="1"/>
</dbReference>
<dbReference type="Pfam" id="PF12416">
    <property type="entry name" value="DUF3668"/>
    <property type="match status" value="1"/>
</dbReference>
<dbReference type="InterPro" id="IPR022136">
    <property type="entry name" value="DUF3668"/>
</dbReference>
<evidence type="ECO:0000313" key="3">
    <source>
        <dbReference type="EMBL" id="CAE0696461.1"/>
    </source>
</evidence>
<protein>
    <recommendedName>
        <fullName evidence="2">DUF3668 domain-containing protein</fullName>
    </recommendedName>
</protein>
<sequence>MAAWSVSVQISSLKHVPPDFLDKLGTRREDVCLRVQGALDGASRETGASRWGRGARAGEAFWAGDTGSLEWRFDSEEALRRAEKKTPLLKLYVYATKGGANVDPSPSNSAAVGTLNLDVRTLRRGVRTWSKLRGAAAPAEILVEAAAKRSAPIVERPAEPPAKQLGRGSTTFELCVSLEKAGDLRKLVGRELEDAATYSPRPRYWFSYELLGVVVQTEQFSSESLDAPGFAVECDWFRLRCSVNELSQELAKPLDVFLCTDDLVVAAARLSLADLLPRQAWPASRSDEDFFSSDLRVRRDVASKRPAPALHGEPTPGFLEVFAAVRRVGPSDEEAAPYKGPLGREASLRPEVPLVEPTIGENEPYEPPPPPEPYEPASEPYTSPPSTREELMAGGAPSAAELEPAFAGTPEDDDDVGYAPDSPDSGEKSAKGAWRLEVSLLFATRSDGNTDPVSLRYGAPQLGQRTIAETASLDFAATTSVAVRGRGAVAHFEFGPETDVRKLLREAPLDVEAVDYKGRVVAAGRIDLAAALDGDACRGFSDKAPKAWRRLSAQRREADIELRRSGDRKLVLTTRVVAGRADDARSPSSESPYSEEDSQGFSSEEEHDDLSESGVRGGNVAPVPRRRRRDPPPPRQGPHRSPPRRSPPKPSGDGCRYCGAPQPGLAELAQLKRDAQSQHEEERRAWEDWRREEERAWAARLRDREREAIHRVEQEAEARCKVERDALAQSRAEYSRLETKLRASLRDCDQRERSLNDAEARLERDRASKVLDLQMLEKRLRDESKHSVEAEVRARKAVEKSLSAARAAQERAEKRASAADADFDRWRQAHRRTPEAELVARVAKSKAEASDLRARLERANAETSDARAERERLRAHVHRLARALQRARDENRDAARRDLDALRLEYKGREERFVLDGDRQQLKQIKAELDALRRNASEREDRANVARDAARSVVEELSPPRRRRVEPRDGPSPRAVFDEDALDAVNGTEYEGGAPMPAVGEAEAFASGGRVAHSPVDVEAQRARLRTERESLLSAGYPAEDPLVRDLDRLIAAAE</sequence>
<feature type="region of interest" description="Disordered" evidence="1">
    <location>
        <begin position="332"/>
        <end position="351"/>
    </location>
</feature>
<evidence type="ECO:0000259" key="2">
    <source>
        <dbReference type="Pfam" id="PF12416"/>
    </source>
</evidence>
<dbReference type="PANTHER" id="PTHR21574:SF0">
    <property type="entry name" value="CENTROSOMAL PROTEIN OF 120 KDA"/>
    <property type="match status" value="1"/>
</dbReference>
<feature type="compositionally biased region" description="Low complexity" evidence="1">
    <location>
        <begin position="375"/>
        <end position="386"/>
    </location>
</feature>
<feature type="compositionally biased region" description="Basic and acidic residues" evidence="1">
    <location>
        <begin position="670"/>
        <end position="686"/>
    </location>
</feature>
<feature type="compositionally biased region" description="Basic and acidic residues" evidence="1">
    <location>
        <begin position="936"/>
        <end position="954"/>
    </location>
</feature>
<dbReference type="InterPro" id="IPR039893">
    <property type="entry name" value="CEP120-like"/>
</dbReference>
<dbReference type="EMBL" id="HBIW01013856">
    <property type="protein sequence ID" value="CAE0696461.1"/>
    <property type="molecule type" value="Transcribed_RNA"/>
</dbReference>